<comment type="caution">
    <text evidence="2">The sequence shown here is derived from an EMBL/GenBank/DDBJ whole genome shotgun (WGS) entry which is preliminary data.</text>
</comment>
<dbReference type="AlphaFoldDB" id="A0A8H4Z271"/>
<protein>
    <submittedName>
        <fullName evidence="2">Uncharacterized protein</fullName>
    </submittedName>
</protein>
<feature type="compositionally biased region" description="Acidic residues" evidence="1">
    <location>
        <begin position="42"/>
        <end position="61"/>
    </location>
</feature>
<gene>
    <name evidence="2" type="ORF">FANTH_10339</name>
</gene>
<proteinExistence type="predicted"/>
<dbReference type="Proteomes" id="UP000573603">
    <property type="component" value="Unassembled WGS sequence"/>
</dbReference>
<evidence type="ECO:0000256" key="1">
    <source>
        <dbReference type="SAM" id="MobiDB-lite"/>
    </source>
</evidence>
<feature type="compositionally biased region" description="Polar residues" evidence="1">
    <location>
        <begin position="118"/>
        <end position="129"/>
    </location>
</feature>
<sequence>MEEHHVYHHHHHHYHYHYNHPFPPGLPPNAPQNDEPLNQEVVDGENDEPPAENEEDEEENEHSERGDTEGQRHPENRSPSPVQQEERLAHIETSRVGLAVFDDYFSLFNLDAQSAKAQARWTNTQPNNQDHQEGPPRKKARTSANSEQPISRGDNSNTSTQPRQSGNITVINKALVISADEAFRVFNCNPSGPQVNICWRVPGPRNLWLARIGEAIGEPLKSITSLMEAERKPGYSLTTFMMSPADAEGTISMILCSSSDRNYDDFERGEGLIVNTGQGDHESISALGRLVGFEVVPGYAHKVDKGCGLE</sequence>
<evidence type="ECO:0000313" key="2">
    <source>
        <dbReference type="EMBL" id="KAF5238307.1"/>
    </source>
</evidence>
<feature type="compositionally biased region" description="Pro residues" evidence="1">
    <location>
        <begin position="21"/>
        <end position="30"/>
    </location>
</feature>
<name>A0A8H4Z271_9HYPO</name>
<reference evidence="2 3" key="1">
    <citation type="journal article" date="2020" name="BMC Genomics">
        <title>Correction to: Identification and distribution of gene clusters required for synthesis of sphingolipid metabolism inhibitors in diverse species of the filamentous fungus Fusarium.</title>
        <authorList>
            <person name="Kim H.S."/>
            <person name="Lohmar J.M."/>
            <person name="Busman M."/>
            <person name="Brown D.W."/>
            <person name="Naumann T.A."/>
            <person name="Divon H.H."/>
            <person name="Lysoe E."/>
            <person name="Uhlig S."/>
            <person name="Proctor R.H."/>
        </authorList>
    </citation>
    <scope>NUCLEOTIDE SEQUENCE [LARGE SCALE GENOMIC DNA]</scope>
    <source>
        <strain evidence="2 3">NRRL 25214</strain>
    </source>
</reference>
<feature type="region of interest" description="Disordered" evidence="1">
    <location>
        <begin position="18"/>
        <end position="86"/>
    </location>
</feature>
<feature type="compositionally biased region" description="Basic and acidic residues" evidence="1">
    <location>
        <begin position="62"/>
        <end position="76"/>
    </location>
</feature>
<accession>A0A8H4Z271</accession>
<keyword evidence="3" id="KW-1185">Reference proteome</keyword>
<feature type="compositionally biased region" description="Polar residues" evidence="1">
    <location>
        <begin position="142"/>
        <end position="166"/>
    </location>
</feature>
<dbReference type="EMBL" id="JABEVY010000291">
    <property type="protein sequence ID" value="KAF5238307.1"/>
    <property type="molecule type" value="Genomic_DNA"/>
</dbReference>
<feature type="region of interest" description="Disordered" evidence="1">
    <location>
        <begin position="118"/>
        <end position="166"/>
    </location>
</feature>
<evidence type="ECO:0000313" key="3">
    <source>
        <dbReference type="Proteomes" id="UP000573603"/>
    </source>
</evidence>
<organism evidence="2 3">
    <name type="scientific">Fusarium anthophilum</name>
    <dbReference type="NCBI Taxonomy" id="48485"/>
    <lineage>
        <taxon>Eukaryota</taxon>
        <taxon>Fungi</taxon>
        <taxon>Dikarya</taxon>
        <taxon>Ascomycota</taxon>
        <taxon>Pezizomycotina</taxon>
        <taxon>Sordariomycetes</taxon>
        <taxon>Hypocreomycetidae</taxon>
        <taxon>Hypocreales</taxon>
        <taxon>Nectriaceae</taxon>
        <taxon>Fusarium</taxon>
        <taxon>Fusarium fujikuroi species complex</taxon>
    </lineage>
</organism>